<dbReference type="EMBL" id="FZOY01000002">
    <property type="protein sequence ID" value="SNS54643.1"/>
    <property type="molecule type" value="Genomic_DNA"/>
</dbReference>
<dbReference type="GO" id="GO:0016787">
    <property type="term" value="F:hydrolase activity"/>
    <property type="evidence" value="ECO:0007669"/>
    <property type="project" value="InterPro"/>
</dbReference>
<accession>A0A239FEC0</accession>
<evidence type="ECO:0000313" key="2">
    <source>
        <dbReference type="EMBL" id="SNS54643.1"/>
    </source>
</evidence>
<organism evidence="2 3">
    <name type="scientific">Tropicimonas sediminicola</name>
    <dbReference type="NCBI Taxonomy" id="1031541"/>
    <lineage>
        <taxon>Bacteria</taxon>
        <taxon>Pseudomonadati</taxon>
        <taxon>Pseudomonadota</taxon>
        <taxon>Alphaproteobacteria</taxon>
        <taxon>Rhodobacterales</taxon>
        <taxon>Roseobacteraceae</taxon>
        <taxon>Tropicimonas</taxon>
    </lineage>
</organism>
<dbReference type="Gene3D" id="3.90.190.10">
    <property type="entry name" value="Protein tyrosine phosphatase superfamily"/>
    <property type="match status" value="1"/>
</dbReference>
<proteinExistence type="predicted"/>
<dbReference type="OrthoDB" id="9805710at2"/>
<evidence type="ECO:0000313" key="3">
    <source>
        <dbReference type="Proteomes" id="UP000198426"/>
    </source>
</evidence>
<dbReference type="Proteomes" id="UP000198426">
    <property type="component" value="Unassembled WGS sequence"/>
</dbReference>
<dbReference type="Pfam" id="PF04273">
    <property type="entry name" value="BLH_phosphatase"/>
    <property type="match status" value="1"/>
</dbReference>
<dbReference type="RefSeq" id="WP_089232329.1">
    <property type="nucleotide sequence ID" value="NZ_FZOY01000002.1"/>
</dbReference>
<gene>
    <name evidence="2" type="ORF">SAMN05421757_102612</name>
</gene>
<sequence>MDIRALTPAFAVSPQITPEDVPAIAAAGFRTILCNRPDEEIPPPMRAEAVRAAAEAAGLAFVTIPLTSRDMTPAAVRANRDAIADAEGPVLAYCASGTRSTVAWMFGNAGSQPADELVAAAERAGYPLGNLRDQLDHIGELVGKAS</sequence>
<feature type="domain" description="Beta-lactamase hydrolase-like protein phosphatase-like" evidence="1">
    <location>
        <begin position="2"/>
        <end position="110"/>
    </location>
</feature>
<dbReference type="InterPro" id="IPR029021">
    <property type="entry name" value="Prot-tyrosine_phosphatase-like"/>
</dbReference>
<protein>
    <submittedName>
        <fullName evidence="2">TIGR01244 family protein</fullName>
    </submittedName>
</protein>
<dbReference type="InterPro" id="IPR005939">
    <property type="entry name" value="BLH_phosphatase-like"/>
</dbReference>
<name>A0A239FEC0_9RHOB</name>
<evidence type="ECO:0000259" key="1">
    <source>
        <dbReference type="Pfam" id="PF04273"/>
    </source>
</evidence>
<dbReference type="SUPFAM" id="SSF52799">
    <property type="entry name" value="(Phosphotyrosine protein) phosphatases II"/>
    <property type="match status" value="1"/>
</dbReference>
<dbReference type="AlphaFoldDB" id="A0A239FEC0"/>
<dbReference type="NCBIfam" id="TIGR01244">
    <property type="entry name" value="TIGR01244 family sulfur transferase"/>
    <property type="match status" value="1"/>
</dbReference>
<reference evidence="2 3" key="1">
    <citation type="submission" date="2017-06" db="EMBL/GenBank/DDBJ databases">
        <authorList>
            <person name="Kim H.J."/>
            <person name="Triplett B.A."/>
        </authorList>
    </citation>
    <scope>NUCLEOTIDE SEQUENCE [LARGE SCALE GENOMIC DNA]</scope>
    <source>
        <strain evidence="2 3">DSM 29339</strain>
    </source>
</reference>
<keyword evidence="3" id="KW-1185">Reference proteome</keyword>